<feature type="transmembrane region" description="Helical" evidence="1">
    <location>
        <begin position="559"/>
        <end position="579"/>
    </location>
</feature>
<dbReference type="OrthoDB" id="313199at2157"/>
<reference evidence="2 3" key="1">
    <citation type="submission" date="2019-12" db="EMBL/GenBank/DDBJ databases">
        <title>Halocatena pleomorpha gen. nov. sp. nov., an extremely halophilic archaeon of family Halobacteriaceae isolated from saltpan soil.</title>
        <authorList>
            <person name="Pal Y."/>
            <person name="Verma A."/>
            <person name="Krishnamurthi S."/>
            <person name="Kumar P."/>
        </authorList>
    </citation>
    <scope>NUCLEOTIDE SEQUENCE [LARGE SCALE GENOMIC DNA]</scope>
    <source>
        <strain evidence="2 3">JCM 16495</strain>
    </source>
</reference>
<evidence type="ECO:0008006" key="4">
    <source>
        <dbReference type="Google" id="ProtNLM"/>
    </source>
</evidence>
<comment type="caution">
    <text evidence="2">The sequence shown here is derived from an EMBL/GenBank/DDBJ whole genome shotgun (WGS) entry which is preliminary data.</text>
</comment>
<keyword evidence="1" id="KW-0472">Membrane</keyword>
<feature type="transmembrane region" description="Helical" evidence="1">
    <location>
        <begin position="91"/>
        <end position="110"/>
    </location>
</feature>
<keyword evidence="1" id="KW-1133">Transmembrane helix</keyword>
<feature type="transmembrane region" description="Helical" evidence="1">
    <location>
        <begin position="397"/>
        <end position="417"/>
    </location>
</feature>
<keyword evidence="3" id="KW-1185">Reference proteome</keyword>
<feature type="transmembrane region" description="Helical" evidence="1">
    <location>
        <begin position="437"/>
        <end position="457"/>
    </location>
</feature>
<feature type="transmembrane region" description="Helical" evidence="1">
    <location>
        <begin position="321"/>
        <end position="341"/>
    </location>
</feature>
<sequence>MEIGLVLLWLVAYLALFAAGLPVVAALCPPLADRGAGVALTLSLFVLGFVTWVVGQVAFGWPTILLALAVLLGASVLALRSGARPDPRVAVETALVFALAFLFLVAVRAVDPAVHATMGEKFLDFSMLKALLRADRLPPLDPWFAGERVQYYYGGHLVAAIVTKLTFTAPRYAYNLALAGFYAMLVTAAYGLAGALGDRLGGSRTTAAAFGAFFVGVASNLEVPVKILLGLLPQSVLAAGAGVAGVSLEEWEGTLTAPFSEFTYWSASRVIPGTINEFPLFAFLNGDLHAHMMSTPFMLLGVTLAYSYFRTFERHVWRRRGLLVLVALVTAFLAVVNTWSFPTLLGVAWLAVAFAPADPLTLFSTRFGGNEPSPLSRGTLDRTRRAFPSWSRTESRWTGGALLVTAVLALVAVAASLTFWGGATSGRSIELVQERSALWGLLVVHGAYLLIFVPFLFSRARETVALSSGTVAAILGGWLVTSLVAWALGFAAFGLFVPLLLGAWLVLRGRRADAHDPSFATVLLVAATGVVLLVELVFVSEEAGPNRYNTVFKTYMQVWVLWAPAAGAALSALVARATPAPSLAEFASADRAMFERVRPATVLAVLVLASTALYGGFAMSDHFGAEPGRYDYGAAEWYVPEDPTLDATQFVETYHADEAAAIGWLDDEPGQVTIAAAPGWQAYQWTNPESSLTGHMSVAGWRHEIGYRGAETYTARASDADAMFEASPQERARLLAEYEVDYVYVGPREREAYGEDVSFERVPGVTVERRFDAVTLYSVDRSQLSAASENASGS</sequence>
<dbReference type="Proteomes" id="UP000451471">
    <property type="component" value="Unassembled WGS sequence"/>
</dbReference>
<feature type="transmembrane region" description="Helical" evidence="1">
    <location>
        <begin position="172"/>
        <end position="193"/>
    </location>
</feature>
<dbReference type="InterPro" id="IPR018746">
    <property type="entry name" value="DUF2298"/>
</dbReference>
<protein>
    <recommendedName>
        <fullName evidence="4">DUF2298 domain-containing protein</fullName>
    </recommendedName>
</protein>
<feature type="transmembrane region" description="Helical" evidence="1">
    <location>
        <begin position="600"/>
        <end position="619"/>
    </location>
</feature>
<dbReference type="NCBIfam" id="TIGR03662">
    <property type="entry name" value="Chlor_Arch_YYY"/>
    <property type="match status" value="1"/>
</dbReference>
<feature type="transmembrane region" description="Helical" evidence="1">
    <location>
        <begin position="288"/>
        <end position="309"/>
    </location>
</feature>
<dbReference type="Pfam" id="PF10060">
    <property type="entry name" value="DUF2298"/>
    <property type="match status" value="1"/>
</dbReference>
<feature type="transmembrane region" description="Helical" evidence="1">
    <location>
        <begin position="486"/>
        <end position="507"/>
    </location>
</feature>
<proteinExistence type="predicted"/>
<evidence type="ECO:0000256" key="1">
    <source>
        <dbReference type="SAM" id="Phobius"/>
    </source>
</evidence>
<feature type="transmembrane region" description="Helical" evidence="1">
    <location>
        <begin position="519"/>
        <end position="539"/>
    </location>
</feature>
<feature type="transmembrane region" description="Helical" evidence="1">
    <location>
        <begin position="6"/>
        <end position="28"/>
    </location>
</feature>
<gene>
    <name evidence="2" type="ORF">GQS65_02215</name>
</gene>
<dbReference type="PANTHER" id="PTHR10790:SF51">
    <property type="entry name" value="TETRATRICOPEPTIDE REPEAT PROTEIN"/>
    <property type="match status" value="1"/>
</dbReference>
<feature type="transmembrane region" description="Helical" evidence="1">
    <location>
        <begin position="35"/>
        <end position="53"/>
    </location>
</feature>
<dbReference type="RefSeq" id="WP_158203043.1">
    <property type="nucleotide sequence ID" value="NZ_WSZK01000006.1"/>
</dbReference>
<dbReference type="AlphaFoldDB" id="A0A6B0GH84"/>
<accession>A0A6B0GH84</accession>
<name>A0A6B0GH84_9EURY</name>
<organism evidence="2 3">
    <name type="scientific">Halomarina oriensis</name>
    <dbReference type="NCBI Taxonomy" id="671145"/>
    <lineage>
        <taxon>Archaea</taxon>
        <taxon>Methanobacteriati</taxon>
        <taxon>Methanobacteriota</taxon>
        <taxon>Stenosarchaea group</taxon>
        <taxon>Halobacteria</taxon>
        <taxon>Halobacteriales</taxon>
        <taxon>Natronomonadaceae</taxon>
        <taxon>Halomarina</taxon>
    </lineage>
</organism>
<dbReference type="EMBL" id="WSZK01000006">
    <property type="protein sequence ID" value="MWG33317.1"/>
    <property type="molecule type" value="Genomic_DNA"/>
</dbReference>
<feature type="transmembrane region" description="Helical" evidence="1">
    <location>
        <begin position="59"/>
        <end position="79"/>
    </location>
</feature>
<dbReference type="PANTHER" id="PTHR10790">
    <property type="entry name" value="TPR-DOMAIN CONTAINING PROTEIN"/>
    <property type="match status" value="1"/>
</dbReference>
<evidence type="ECO:0000313" key="2">
    <source>
        <dbReference type="EMBL" id="MWG33317.1"/>
    </source>
</evidence>
<keyword evidence="1" id="KW-0812">Transmembrane</keyword>
<evidence type="ECO:0000313" key="3">
    <source>
        <dbReference type="Proteomes" id="UP000451471"/>
    </source>
</evidence>